<dbReference type="InterPro" id="IPR017437">
    <property type="entry name" value="ATP-NAD_kinase_PpnK-typ_C"/>
</dbReference>
<dbReference type="PANTHER" id="PTHR20275:SF0">
    <property type="entry name" value="NAD KINASE"/>
    <property type="match status" value="1"/>
</dbReference>
<organism evidence="7 8">
    <name type="scientific">Lacrimispora celerecrescens</name>
    <dbReference type="NCBI Taxonomy" id="29354"/>
    <lineage>
        <taxon>Bacteria</taxon>
        <taxon>Bacillati</taxon>
        <taxon>Bacillota</taxon>
        <taxon>Clostridia</taxon>
        <taxon>Lachnospirales</taxon>
        <taxon>Lachnospiraceae</taxon>
        <taxon>Lacrimispora</taxon>
    </lineage>
</organism>
<dbReference type="GO" id="GO:0005524">
    <property type="term" value="F:ATP binding"/>
    <property type="evidence" value="ECO:0007669"/>
    <property type="project" value="UniProtKB-KW"/>
</dbReference>
<dbReference type="GO" id="GO:0046872">
    <property type="term" value="F:metal ion binding"/>
    <property type="evidence" value="ECO:0007669"/>
    <property type="project" value="UniProtKB-UniRule"/>
</dbReference>
<feature type="binding site" evidence="6">
    <location>
        <begin position="143"/>
        <end position="144"/>
    </location>
    <ligand>
        <name>NAD(+)</name>
        <dbReference type="ChEBI" id="CHEBI:57540"/>
    </ligand>
</feature>
<feature type="binding site" evidence="6">
    <location>
        <begin position="68"/>
        <end position="69"/>
    </location>
    <ligand>
        <name>NAD(+)</name>
        <dbReference type="ChEBI" id="CHEBI:57540"/>
    </ligand>
</feature>
<dbReference type="PANTHER" id="PTHR20275">
    <property type="entry name" value="NAD KINASE"/>
    <property type="match status" value="1"/>
</dbReference>
<protein>
    <recommendedName>
        <fullName evidence="6">NAD kinase</fullName>
        <ecNumber evidence="6">2.7.1.23</ecNumber>
    </recommendedName>
    <alternativeName>
        <fullName evidence="6">ATP-dependent NAD kinase</fullName>
    </alternativeName>
</protein>
<dbReference type="InterPro" id="IPR016064">
    <property type="entry name" value="NAD/diacylglycerol_kinase_sf"/>
</dbReference>
<dbReference type="GO" id="GO:0005737">
    <property type="term" value="C:cytoplasm"/>
    <property type="evidence" value="ECO:0007669"/>
    <property type="project" value="UniProtKB-SubCell"/>
</dbReference>
<dbReference type="Gene3D" id="2.60.200.30">
    <property type="entry name" value="Probable inorganic polyphosphate/atp-NAD kinase, domain 2"/>
    <property type="match status" value="1"/>
</dbReference>
<keyword evidence="6" id="KW-0067">ATP-binding</keyword>
<comment type="subcellular location">
    <subcellularLocation>
        <location evidence="6">Cytoplasm</location>
    </subcellularLocation>
</comment>
<dbReference type="Proteomes" id="UP000028525">
    <property type="component" value="Unassembled WGS sequence"/>
</dbReference>
<comment type="catalytic activity">
    <reaction evidence="5 6">
        <text>NAD(+) + ATP = ADP + NADP(+) + H(+)</text>
        <dbReference type="Rhea" id="RHEA:18629"/>
        <dbReference type="ChEBI" id="CHEBI:15378"/>
        <dbReference type="ChEBI" id="CHEBI:30616"/>
        <dbReference type="ChEBI" id="CHEBI:57540"/>
        <dbReference type="ChEBI" id="CHEBI:58349"/>
        <dbReference type="ChEBI" id="CHEBI:456216"/>
        <dbReference type="EC" id="2.7.1.23"/>
    </reaction>
</comment>
<evidence type="ECO:0000256" key="5">
    <source>
        <dbReference type="ARBA" id="ARBA00047925"/>
    </source>
</evidence>
<name>A0A084JS07_9FIRM</name>
<evidence type="ECO:0000313" key="7">
    <source>
        <dbReference type="EMBL" id="KEZ91741.1"/>
    </source>
</evidence>
<keyword evidence="3 6" id="KW-0521">NADP</keyword>
<dbReference type="EMBL" id="JPME01000002">
    <property type="protein sequence ID" value="KEZ91741.1"/>
    <property type="molecule type" value="Genomic_DNA"/>
</dbReference>
<dbReference type="GO" id="GO:0006741">
    <property type="term" value="P:NADP+ biosynthetic process"/>
    <property type="evidence" value="ECO:0007669"/>
    <property type="project" value="UniProtKB-UniRule"/>
</dbReference>
<evidence type="ECO:0000256" key="2">
    <source>
        <dbReference type="ARBA" id="ARBA00022777"/>
    </source>
</evidence>
<keyword evidence="8" id="KW-1185">Reference proteome</keyword>
<dbReference type="OrthoDB" id="9774737at2"/>
<dbReference type="Gene3D" id="3.40.50.10330">
    <property type="entry name" value="Probable inorganic polyphosphate/atp-NAD kinase, domain 1"/>
    <property type="match status" value="1"/>
</dbReference>
<dbReference type="GO" id="GO:0051287">
    <property type="term" value="F:NAD binding"/>
    <property type="evidence" value="ECO:0007669"/>
    <property type="project" value="UniProtKB-ARBA"/>
</dbReference>
<proteinExistence type="inferred from homology"/>
<dbReference type="InterPro" id="IPR002504">
    <property type="entry name" value="NADK"/>
</dbReference>
<evidence type="ECO:0000256" key="3">
    <source>
        <dbReference type="ARBA" id="ARBA00022857"/>
    </source>
</evidence>
<dbReference type="HAMAP" id="MF_00361">
    <property type="entry name" value="NAD_kinase"/>
    <property type="match status" value="1"/>
</dbReference>
<evidence type="ECO:0000256" key="1">
    <source>
        <dbReference type="ARBA" id="ARBA00022679"/>
    </source>
</evidence>
<evidence type="ECO:0000313" key="8">
    <source>
        <dbReference type="Proteomes" id="UP000028525"/>
    </source>
</evidence>
<gene>
    <name evidence="6" type="primary">nadK</name>
    <name evidence="7" type="ORF">IO98_00740</name>
</gene>
<keyword evidence="4 6" id="KW-0520">NAD</keyword>
<dbReference type="AlphaFoldDB" id="A0A084JS07"/>
<accession>A0A084JS07</accession>
<sequence>MKYFYVIMNPDKEGARETAKAIRDYLTGHGAVCLISGEGQEKRQGKSHYTDAAMVPEETECLITLGGDGTLIQAARDLAGRNIPMIGINRGTLGYLTQVSRTEDINDALSALLANDYKLEDRMMLDGCIYRKGTAVCQDIALNEIVITRSEQLKMLQFKVYVNQEFLNEYRADGLIAATPTGSTAYNLSAGGPIIVPDSKMVVLTPICSHALGTRSIVLSADDWIQIEMTGKKGVSQAAVFDGDTTTELYPGDCIEIRRSDIKTILIKLKNISFLDNLRNKMAGI</sequence>
<dbReference type="EC" id="2.7.1.23" evidence="6"/>
<comment type="caution">
    <text evidence="7">The sequence shown here is derived from an EMBL/GenBank/DDBJ whole genome shotgun (WGS) entry which is preliminary data.</text>
</comment>
<dbReference type="SUPFAM" id="SSF111331">
    <property type="entry name" value="NAD kinase/diacylglycerol kinase-like"/>
    <property type="match status" value="1"/>
</dbReference>
<evidence type="ECO:0000256" key="6">
    <source>
        <dbReference type="HAMAP-Rule" id="MF_00361"/>
    </source>
</evidence>
<keyword evidence="1 6" id="KW-0808">Transferase</keyword>
<keyword evidence="6" id="KW-0547">Nucleotide-binding</keyword>
<keyword evidence="2 6" id="KW-0418">Kinase</keyword>
<dbReference type="Pfam" id="PF01513">
    <property type="entry name" value="NAD_kinase"/>
    <property type="match status" value="1"/>
</dbReference>
<feature type="binding site" evidence="6">
    <location>
        <begin position="184"/>
        <end position="189"/>
    </location>
    <ligand>
        <name>NAD(+)</name>
        <dbReference type="ChEBI" id="CHEBI:57540"/>
    </ligand>
</feature>
<dbReference type="GO" id="GO:0003951">
    <property type="term" value="F:NAD+ kinase activity"/>
    <property type="evidence" value="ECO:0007669"/>
    <property type="project" value="UniProtKB-UniRule"/>
</dbReference>
<keyword evidence="6" id="KW-0963">Cytoplasm</keyword>
<dbReference type="STRING" id="29354.IO98_00740"/>
<comment type="similarity">
    <text evidence="6">Belongs to the NAD kinase family.</text>
</comment>
<evidence type="ECO:0000256" key="4">
    <source>
        <dbReference type="ARBA" id="ARBA00023027"/>
    </source>
</evidence>
<reference evidence="7 8" key="1">
    <citation type="submission" date="2014-07" db="EMBL/GenBank/DDBJ databases">
        <title>Draft genome of Clostridium celerecrescens 152B isolated from sediments associated with methane hydrate from Krishna Godavari basin.</title>
        <authorList>
            <person name="Honkalas V.S."/>
            <person name="Dabir A.P."/>
            <person name="Arora P."/>
            <person name="Dhakephalkar P.K."/>
        </authorList>
    </citation>
    <scope>NUCLEOTIDE SEQUENCE [LARGE SCALE GENOMIC DNA]</scope>
    <source>
        <strain evidence="7 8">152B</strain>
    </source>
</reference>
<feature type="binding site" evidence="6">
    <location>
        <position position="154"/>
    </location>
    <ligand>
        <name>NAD(+)</name>
        <dbReference type="ChEBI" id="CHEBI:57540"/>
    </ligand>
</feature>
<dbReference type="InterPro" id="IPR017438">
    <property type="entry name" value="ATP-NAD_kinase_N"/>
</dbReference>
<feature type="binding site" evidence="6">
    <location>
        <position position="173"/>
    </location>
    <ligand>
        <name>NAD(+)</name>
        <dbReference type="ChEBI" id="CHEBI:57540"/>
    </ligand>
</feature>
<feature type="active site" description="Proton acceptor" evidence="6">
    <location>
        <position position="68"/>
    </location>
</feature>
<comment type="cofactor">
    <cofactor evidence="6">
        <name>a divalent metal cation</name>
        <dbReference type="ChEBI" id="CHEBI:60240"/>
    </cofactor>
</comment>
<comment type="caution">
    <text evidence="6">Lacks conserved residue(s) required for the propagation of feature annotation.</text>
</comment>
<dbReference type="GO" id="GO:0019674">
    <property type="term" value="P:NAD+ metabolic process"/>
    <property type="evidence" value="ECO:0007669"/>
    <property type="project" value="InterPro"/>
</dbReference>
<dbReference type="Pfam" id="PF20143">
    <property type="entry name" value="NAD_kinase_C"/>
    <property type="match status" value="1"/>
</dbReference>
<feature type="binding site" evidence="6">
    <location>
        <position position="171"/>
    </location>
    <ligand>
        <name>NAD(+)</name>
        <dbReference type="ChEBI" id="CHEBI:57540"/>
    </ligand>
</feature>
<dbReference type="RefSeq" id="WP_038277093.1">
    <property type="nucleotide sequence ID" value="NZ_JPME01000002.1"/>
</dbReference>
<comment type="function">
    <text evidence="6">Involved in the regulation of the intracellular balance of NAD and NADP, and is a key enzyme in the biosynthesis of NADP. Catalyzes specifically the phosphorylation on 2'-hydroxyl of the adenosine moiety of NAD to yield NADP.</text>
</comment>